<evidence type="ECO:0000313" key="1">
    <source>
        <dbReference type="EMBL" id="XDU98421.1"/>
    </source>
</evidence>
<name>A0AB39WAT2_9FLAO</name>
<organism evidence="1">
    <name type="scientific">Flavobacterium sp. WC2416</name>
    <dbReference type="NCBI Taxonomy" id="3234141"/>
    <lineage>
        <taxon>Bacteria</taxon>
        <taxon>Pseudomonadati</taxon>
        <taxon>Bacteroidota</taxon>
        <taxon>Flavobacteriia</taxon>
        <taxon>Flavobacteriales</taxon>
        <taxon>Flavobacteriaceae</taxon>
        <taxon>Flavobacterium</taxon>
    </lineage>
</organism>
<dbReference type="EMBL" id="CP165626">
    <property type="protein sequence ID" value="XDU98421.1"/>
    <property type="molecule type" value="Genomic_DNA"/>
</dbReference>
<dbReference type="RefSeq" id="WP_369769460.1">
    <property type="nucleotide sequence ID" value="NZ_CP165626.1"/>
</dbReference>
<accession>A0AB39WAT2</accession>
<protein>
    <submittedName>
        <fullName evidence="1">Uncharacterized protein</fullName>
    </submittedName>
</protein>
<proteinExistence type="predicted"/>
<reference evidence="1" key="1">
    <citation type="submission" date="2024-07" db="EMBL/GenBank/DDBJ databases">
        <authorList>
            <person name="Biller S.J."/>
        </authorList>
    </citation>
    <scope>NUCLEOTIDE SEQUENCE</scope>
    <source>
        <strain evidence="1">WC2416</strain>
    </source>
</reference>
<dbReference type="AlphaFoldDB" id="A0AB39WAT2"/>
<sequence>MNQKLNDIYSFLNENRAYNLPVQIGAYKMALIPYKTTYDKVYALLYSILNSQSQLKMDKSAVFFQTIANSDNSLNSFIDFLNTLGASSDTPITYKSMFQLLTKQPSWGDKTAALFLKAIYHTHIGYAKELYFWDDAPEILAEDDELFLPVDAVIKHIIQEIGSPCANSFPGINNYLKTNMPNSNFEVWDDLWFWGFITQKGNDDKRTMEFNEAKYWNMLDAPKDKVTIAITQRLANQFIDLLKK</sequence>
<gene>
    <name evidence="1" type="ORF">AB3G39_14820</name>
</gene>